<dbReference type="PANTHER" id="PTHR31689:SF0">
    <property type="entry name" value="DIAMINOPIMELATE EPIMERASE"/>
    <property type="match status" value="1"/>
</dbReference>
<dbReference type="STRING" id="2017.SAMN05444320_105387"/>
<dbReference type="GO" id="GO:0008837">
    <property type="term" value="F:diaminopimelate epimerase activity"/>
    <property type="evidence" value="ECO:0007669"/>
    <property type="project" value="UniProtKB-UniRule"/>
</dbReference>
<dbReference type="GO" id="GO:0009089">
    <property type="term" value="P:lysine biosynthetic process via diaminopimelate"/>
    <property type="evidence" value="ECO:0007669"/>
    <property type="project" value="UniProtKB-UniRule"/>
</dbReference>
<dbReference type="GO" id="GO:0005829">
    <property type="term" value="C:cytosol"/>
    <property type="evidence" value="ECO:0007669"/>
    <property type="project" value="TreeGrafter"/>
</dbReference>
<evidence type="ECO:0000313" key="5">
    <source>
        <dbReference type="Proteomes" id="UP000184501"/>
    </source>
</evidence>
<keyword evidence="2" id="KW-0413">Isomerase</keyword>
<evidence type="ECO:0000256" key="1">
    <source>
        <dbReference type="ARBA" id="ARBA00010219"/>
    </source>
</evidence>
<dbReference type="AlphaFoldDB" id="A0A1M5FDB3"/>
<evidence type="ECO:0000256" key="2">
    <source>
        <dbReference type="ARBA" id="ARBA00023235"/>
    </source>
</evidence>
<dbReference type="EMBL" id="FQVN01000005">
    <property type="protein sequence ID" value="SHF89476.1"/>
    <property type="molecule type" value="Genomic_DNA"/>
</dbReference>
<evidence type="ECO:0000256" key="3">
    <source>
        <dbReference type="NCBIfam" id="TIGR00652"/>
    </source>
</evidence>
<protein>
    <recommendedName>
        <fullName evidence="3">Diaminopimelate epimerase</fullName>
        <ecNumber evidence="3">5.1.1.7</ecNumber>
    </recommendedName>
</protein>
<name>A0A1M5FDB3_STRHI</name>
<evidence type="ECO:0000313" key="4">
    <source>
        <dbReference type="EMBL" id="SHF89476.1"/>
    </source>
</evidence>
<dbReference type="EC" id="5.1.1.7" evidence="3"/>
<comment type="similarity">
    <text evidence="1">Belongs to the diaminopimelate epimerase family.</text>
</comment>
<organism evidence="4 5">
    <name type="scientific">Streptoalloteichus hindustanus</name>
    <dbReference type="NCBI Taxonomy" id="2017"/>
    <lineage>
        <taxon>Bacteria</taxon>
        <taxon>Bacillati</taxon>
        <taxon>Actinomycetota</taxon>
        <taxon>Actinomycetes</taxon>
        <taxon>Pseudonocardiales</taxon>
        <taxon>Pseudonocardiaceae</taxon>
        <taxon>Streptoalloteichus</taxon>
    </lineage>
</organism>
<dbReference type="RefSeq" id="WP_073484545.1">
    <property type="nucleotide sequence ID" value="NZ_FQVN01000005.1"/>
</dbReference>
<dbReference type="Proteomes" id="UP000184501">
    <property type="component" value="Unassembled WGS sequence"/>
</dbReference>
<dbReference type="Pfam" id="PF01678">
    <property type="entry name" value="DAP_epimerase"/>
    <property type="match status" value="2"/>
</dbReference>
<sequence length="298" mass="32984">MSDQHNQVLDSELTAFRERVVEGVRFDTLRFCIMHGDGNVIMIVDERLSGLAAESVTSTLARELCQSFTVPKVDGVAFVRPTVSPLRMTYFERDGTHAQMCGNALRCLTRYGVERGYLSTEDSVETDDGVKRVSFVDGEARAALGPGREYQQVRDNWYFAFSGLPHLVVVMDDLDAFNAVNVRVDGAKLAHDEELCRQLNHPEGLHVNYLHRGEDHIAIRTFEVGVEDETKACGTGVAATGYIAHRAWGMPYPLRVRVPGGVMTAEDGEHGLTISGVTGYLFTEDETPVANVFQRSVL</sequence>
<dbReference type="Gene3D" id="3.10.310.10">
    <property type="entry name" value="Diaminopimelate Epimerase, Chain A, domain 1"/>
    <property type="match status" value="2"/>
</dbReference>
<dbReference type="SMR" id="A0A1M5FDB3"/>
<reference evidence="4 5" key="1">
    <citation type="submission" date="2016-11" db="EMBL/GenBank/DDBJ databases">
        <authorList>
            <person name="Jaros S."/>
            <person name="Januszkiewicz K."/>
            <person name="Wedrychowicz H."/>
        </authorList>
    </citation>
    <scope>NUCLEOTIDE SEQUENCE [LARGE SCALE GENOMIC DNA]</scope>
    <source>
        <strain evidence="4 5">DSM 44523</strain>
    </source>
</reference>
<gene>
    <name evidence="4" type="ORF">SAMN05444320_105387</name>
</gene>
<dbReference type="OrthoDB" id="9805408at2"/>
<proteinExistence type="inferred from homology"/>
<dbReference type="SUPFAM" id="SSF54506">
    <property type="entry name" value="Diaminopimelate epimerase-like"/>
    <property type="match status" value="2"/>
</dbReference>
<dbReference type="PANTHER" id="PTHR31689">
    <property type="entry name" value="DIAMINOPIMELATE EPIMERASE, CHLOROPLASTIC"/>
    <property type="match status" value="1"/>
</dbReference>
<dbReference type="NCBIfam" id="TIGR00652">
    <property type="entry name" value="DapF"/>
    <property type="match status" value="1"/>
</dbReference>
<keyword evidence="5" id="KW-1185">Reference proteome</keyword>
<dbReference type="InterPro" id="IPR001653">
    <property type="entry name" value="DAP_epimerase_DapF"/>
</dbReference>
<accession>A0A1M5FDB3</accession>